<feature type="transmembrane region" description="Helical" evidence="5">
    <location>
        <begin position="67"/>
        <end position="92"/>
    </location>
</feature>
<keyword evidence="5" id="KW-0472">Membrane</keyword>
<dbReference type="GO" id="GO:0016410">
    <property type="term" value="F:N-acyltransferase activity"/>
    <property type="evidence" value="ECO:0007669"/>
    <property type="project" value="TreeGrafter"/>
</dbReference>
<dbReference type="GO" id="GO:0005737">
    <property type="term" value="C:cytoplasm"/>
    <property type="evidence" value="ECO:0007669"/>
    <property type="project" value="TreeGrafter"/>
</dbReference>
<dbReference type="InterPro" id="IPR051496">
    <property type="entry name" value="H-rev107_PLA/AT"/>
</dbReference>
<evidence type="ECO:0000313" key="7">
    <source>
        <dbReference type="EMBL" id="TRZ05238.1"/>
    </source>
</evidence>
<protein>
    <recommendedName>
        <fullName evidence="6">LRAT domain-containing protein</fullName>
    </recommendedName>
</protein>
<dbReference type="PANTHER" id="PTHR13943:SF37">
    <property type="entry name" value="PHOSPHOLIPASE A AND ACYLTRANSFERASE 1"/>
    <property type="match status" value="1"/>
</dbReference>
<proteinExistence type="inferred from homology"/>
<feature type="non-terminal residue" evidence="7">
    <location>
        <position position="1"/>
    </location>
</feature>
<sequence>KELPSSLRNMAFVLARKGKVKKELLKEVVENDNWRVNNKYDRSYTPYSVEKIIQRAKERIDSKVRKIVASTVAGAIIASIIIISPTVASAIVKLWRGKIFFKILYI</sequence>
<keyword evidence="4" id="KW-0443">Lipid metabolism</keyword>
<dbReference type="GO" id="GO:0004623">
    <property type="term" value="F:phospholipase A2 activity"/>
    <property type="evidence" value="ECO:0007669"/>
    <property type="project" value="TreeGrafter"/>
</dbReference>
<accession>A0A8K1D495</accession>
<feature type="domain" description="LRAT" evidence="6">
    <location>
        <begin position="8"/>
        <end position="62"/>
    </location>
</feature>
<keyword evidence="8" id="KW-1185">Reference proteome</keyword>
<evidence type="ECO:0000313" key="8">
    <source>
        <dbReference type="Proteomes" id="UP000796761"/>
    </source>
</evidence>
<evidence type="ECO:0000259" key="6">
    <source>
        <dbReference type="Pfam" id="PF04970"/>
    </source>
</evidence>
<comment type="similarity">
    <text evidence="1">Belongs to the H-rev107 family.</text>
</comment>
<dbReference type="Gene3D" id="3.90.1720.10">
    <property type="entry name" value="endopeptidase domain like (from Nostoc punctiforme)"/>
    <property type="match status" value="1"/>
</dbReference>
<keyword evidence="2" id="KW-0808">Transferase</keyword>
<name>A0A8K1D495_9PASS</name>
<evidence type="ECO:0000256" key="1">
    <source>
        <dbReference type="ARBA" id="ARBA00007824"/>
    </source>
</evidence>
<dbReference type="Proteomes" id="UP000796761">
    <property type="component" value="Unassembled WGS sequence"/>
</dbReference>
<keyword evidence="3" id="KW-0378">Hydrolase</keyword>
<keyword evidence="5" id="KW-1133">Transmembrane helix</keyword>
<evidence type="ECO:0000256" key="3">
    <source>
        <dbReference type="ARBA" id="ARBA00022801"/>
    </source>
</evidence>
<dbReference type="Pfam" id="PF04970">
    <property type="entry name" value="LRAT"/>
    <property type="match status" value="1"/>
</dbReference>
<evidence type="ECO:0000256" key="2">
    <source>
        <dbReference type="ARBA" id="ARBA00022679"/>
    </source>
</evidence>
<evidence type="ECO:0000256" key="5">
    <source>
        <dbReference type="SAM" id="Phobius"/>
    </source>
</evidence>
<dbReference type="AlphaFoldDB" id="A0A8K1D495"/>
<dbReference type="GO" id="GO:0008970">
    <property type="term" value="F:phospholipase A1 activity"/>
    <property type="evidence" value="ECO:0007669"/>
    <property type="project" value="TreeGrafter"/>
</dbReference>
<comment type="caution">
    <text evidence="7">The sequence shown here is derived from an EMBL/GenBank/DDBJ whole genome shotgun (WGS) entry which is preliminary data.</text>
</comment>
<dbReference type="InterPro" id="IPR007053">
    <property type="entry name" value="LRAT_dom"/>
</dbReference>
<dbReference type="OrthoDB" id="421951at2759"/>
<gene>
    <name evidence="7" type="ORF">HGM15179_021869</name>
</gene>
<keyword evidence="5" id="KW-0812">Transmembrane</keyword>
<dbReference type="PANTHER" id="PTHR13943">
    <property type="entry name" value="HRAS-LIKE SUPPRESSOR - RELATED"/>
    <property type="match status" value="1"/>
</dbReference>
<evidence type="ECO:0000256" key="4">
    <source>
        <dbReference type="ARBA" id="ARBA00023098"/>
    </source>
</evidence>
<dbReference type="EMBL" id="SWJQ01005465">
    <property type="protein sequence ID" value="TRZ05238.1"/>
    <property type="molecule type" value="Genomic_DNA"/>
</dbReference>
<organism evidence="7 8">
    <name type="scientific">Zosterops borbonicus</name>
    <dbReference type="NCBI Taxonomy" id="364589"/>
    <lineage>
        <taxon>Eukaryota</taxon>
        <taxon>Metazoa</taxon>
        <taxon>Chordata</taxon>
        <taxon>Craniata</taxon>
        <taxon>Vertebrata</taxon>
        <taxon>Euteleostomi</taxon>
        <taxon>Archelosauria</taxon>
        <taxon>Archosauria</taxon>
        <taxon>Dinosauria</taxon>
        <taxon>Saurischia</taxon>
        <taxon>Theropoda</taxon>
        <taxon>Coelurosauria</taxon>
        <taxon>Aves</taxon>
        <taxon>Neognathae</taxon>
        <taxon>Neoaves</taxon>
        <taxon>Telluraves</taxon>
        <taxon>Australaves</taxon>
        <taxon>Passeriformes</taxon>
        <taxon>Sylvioidea</taxon>
        <taxon>Zosteropidae</taxon>
        <taxon>Zosterops</taxon>
    </lineage>
</organism>
<dbReference type="GO" id="GO:0070292">
    <property type="term" value="P:N-acylphosphatidylethanolamine metabolic process"/>
    <property type="evidence" value="ECO:0007669"/>
    <property type="project" value="TreeGrafter"/>
</dbReference>
<reference evidence="7" key="1">
    <citation type="submission" date="2019-04" db="EMBL/GenBank/DDBJ databases">
        <title>Genome assembly of Zosterops borbonicus 15179.</title>
        <authorList>
            <person name="Leroy T."/>
            <person name="Anselmetti Y."/>
            <person name="Tilak M.-K."/>
            <person name="Nabholz B."/>
        </authorList>
    </citation>
    <scope>NUCLEOTIDE SEQUENCE</scope>
    <source>
        <strain evidence="7">HGM_15179</strain>
        <tissue evidence="7">Muscle</tissue>
    </source>
</reference>